<dbReference type="EMBL" id="KZ826026">
    <property type="protein sequence ID" value="PYH89513.1"/>
    <property type="molecule type" value="Genomic_DNA"/>
</dbReference>
<sequence length="156" mass="16347">MALLVSSWGPKRQARAGRMKVILRNGGSQPHKDDILASRPKEAMPKDGRHGTGGSCAAIGALQPGDQVPGGWKGTASRATGGGREEWGQGVVVLPTSAGDAGESWVVGARLPLKDDLRWMAQGLRRLARREEAHYLARRNGHTSGVAPGLGRKGGG</sequence>
<accession>A0A319DEN2</accession>
<name>A0A319DEN2_9EURO</name>
<reference evidence="2 3" key="1">
    <citation type="submission" date="2018-02" db="EMBL/GenBank/DDBJ databases">
        <title>The genomes of Aspergillus section Nigri reveals drivers in fungal speciation.</title>
        <authorList>
            <consortium name="DOE Joint Genome Institute"/>
            <person name="Vesth T.C."/>
            <person name="Nybo J."/>
            <person name="Theobald S."/>
            <person name="Brandl J."/>
            <person name="Frisvad J.C."/>
            <person name="Nielsen K.F."/>
            <person name="Lyhne E.K."/>
            <person name="Kogle M.E."/>
            <person name="Kuo A."/>
            <person name="Riley R."/>
            <person name="Clum A."/>
            <person name="Nolan M."/>
            <person name="Lipzen A."/>
            <person name="Salamov A."/>
            <person name="Henrissat B."/>
            <person name="Wiebenga A."/>
            <person name="De vries R.P."/>
            <person name="Grigoriev I.V."/>
            <person name="Mortensen U.H."/>
            <person name="Andersen M.R."/>
            <person name="Baker S.E."/>
        </authorList>
    </citation>
    <scope>NUCLEOTIDE SEQUENCE [LARGE SCALE GENOMIC DNA]</scope>
    <source>
        <strain evidence="2 3">CBS 707.79</strain>
    </source>
</reference>
<evidence type="ECO:0000256" key="1">
    <source>
        <dbReference type="SAM" id="MobiDB-lite"/>
    </source>
</evidence>
<organism evidence="2 3">
    <name type="scientific">Aspergillus ellipticus CBS 707.79</name>
    <dbReference type="NCBI Taxonomy" id="1448320"/>
    <lineage>
        <taxon>Eukaryota</taxon>
        <taxon>Fungi</taxon>
        <taxon>Dikarya</taxon>
        <taxon>Ascomycota</taxon>
        <taxon>Pezizomycotina</taxon>
        <taxon>Eurotiomycetes</taxon>
        <taxon>Eurotiomycetidae</taxon>
        <taxon>Eurotiales</taxon>
        <taxon>Aspergillaceae</taxon>
        <taxon>Aspergillus</taxon>
        <taxon>Aspergillus subgen. Circumdati</taxon>
    </lineage>
</organism>
<feature type="region of interest" description="Disordered" evidence="1">
    <location>
        <begin position="21"/>
        <end position="88"/>
    </location>
</feature>
<dbReference type="Proteomes" id="UP000247810">
    <property type="component" value="Unassembled WGS sequence"/>
</dbReference>
<gene>
    <name evidence="2" type="ORF">BO71DRAFT_108044</name>
</gene>
<feature type="compositionally biased region" description="Basic and acidic residues" evidence="1">
    <location>
        <begin position="30"/>
        <end position="50"/>
    </location>
</feature>
<evidence type="ECO:0000313" key="2">
    <source>
        <dbReference type="EMBL" id="PYH89513.1"/>
    </source>
</evidence>
<dbReference type="VEuPathDB" id="FungiDB:BO71DRAFT_108044"/>
<dbReference type="AlphaFoldDB" id="A0A319DEN2"/>
<keyword evidence="3" id="KW-1185">Reference proteome</keyword>
<proteinExistence type="predicted"/>
<evidence type="ECO:0000313" key="3">
    <source>
        <dbReference type="Proteomes" id="UP000247810"/>
    </source>
</evidence>
<protein>
    <submittedName>
        <fullName evidence="2">Uncharacterized protein</fullName>
    </submittedName>
</protein>